<feature type="transmembrane region" description="Helical" evidence="2">
    <location>
        <begin position="118"/>
        <end position="136"/>
    </location>
</feature>
<feature type="transmembrane region" description="Helical" evidence="2">
    <location>
        <begin position="386"/>
        <end position="405"/>
    </location>
</feature>
<feature type="transmembrane region" description="Helical" evidence="2">
    <location>
        <begin position="253"/>
        <end position="274"/>
    </location>
</feature>
<comment type="subcellular location">
    <subcellularLocation>
        <location evidence="1">Membrane</location>
        <topology evidence="1">Multi-pass membrane protein</topology>
    </subcellularLocation>
</comment>
<feature type="transmembrane region" description="Helical" evidence="2">
    <location>
        <begin position="49"/>
        <end position="68"/>
    </location>
</feature>
<reference evidence="4 5" key="1">
    <citation type="journal article" date="2015" name="Plant Cell">
        <title>Oil accumulation by the oleaginous diatom Fistulifera solaris as revealed by the genome and transcriptome.</title>
        <authorList>
            <person name="Tanaka T."/>
            <person name="Maeda Y."/>
            <person name="Veluchamy A."/>
            <person name="Tanaka M."/>
            <person name="Abida H."/>
            <person name="Marechal E."/>
            <person name="Bowler C."/>
            <person name="Muto M."/>
            <person name="Sunaga Y."/>
            <person name="Tanaka M."/>
            <person name="Yoshino T."/>
            <person name="Taniguchi T."/>
            <person name="Fukuda Y."/>
            <person name="Nemoto M."/>
            <person name="Matsumoto M."/>
            <person name="Wong P.S."/>
            <person name="Aburatani S."/>
            <person name="Fujibuchi W."/>
        </authorList>
    </citation>
    <scope>NUCLEOTIDE SEQUENCE [LARGE SCALE GENOMIC DNA]</scope>
    <source>
        <strain evidence="4 5">JPCC DA0580</strain>
    </source>
</reference>
<feature type="transmembrane region" description="Helical" evidence="2">
    <location>
        <begin position="294"/>
        <end position="313"/>
    </location>
</feature>
<evidence type="ECO:0000256" key="2">
    <source>
        <dbReference type="SAM" id="Phobius"/>
    </source>
</evidence>
<dbReference type="PROSITE" id="PS50850">
    <property type="entry name" value="MFS"/>
    <property type="match status" value="1"/>
</dbReference>
<dbReference type="OrthoDB" id="10021397at2759"/>
<feature type="transmembrane region" description="Helical" evidence="2">
    <location>
        <begin position="80"/>
        <end position="98"/>
    </location>
</feature>
<feature type="transmembrane region" description="Helical" evidence="2">
    <location>
        <begin position="325"/>
        <end position="344"/>
    </location>
</feature>
<feature type="transmembrane region" description="Helical" evidence="2">
    <location>
        <begin position="350"/>
        <end position="374"/>
    </location>
</feature>
<evidence type="ECO:0000259" key="3">
    <source>
        <dbReference type="PROSITE" id="PS50850"/>
    </source>
</evidence>
<dbReference type="AlphaFoldDB" id="A0A1Z5KDT6"/>
<dbReference type="InterPro" id="IPR011701">
    <property type="entry name" value="MFS"/>
</dbReference>
<accession>A0A1Z5KDT6</accession>
<dbReference type="PANTHER" id="PTHR23539">
    <property type="entry name" value="MFS TRANSPORTER"/>
    <property type="match status" value="1"/>
</dbReference>
<evidence type="ECO:0000313" key="5">
    <source>
        <dbReference type="Proteomes" id="UP000198406"/>
    </source>
</evidence>
<keyword evidence="2" id="KW-1133">Transmembrane helix</keyword>
<feature type="domain" description="Major facilitator superfamily (MFS) profile" evidence="3">
    <location>
        <begin position="253"/>
        <end position="465"/>
    </location>
</feature>
<keyword evidence="5" id="KW-1185">Reference proteome</keyword>
<feature type="transmembrane region" description="Helical" evidence="2">
    <location>
        <begin position="175"/>
        <end position="194"/>
    </location>
</feature>
<dbReference type="InterPro" id="IPR020846">
    <property type="entry name" value="MFS_dom"/>
</dbReference>
<dbReference type="EMBL" id="BDSP01000207">
    <property type="protein sequence ID" value="GAX24419.1"/>
    <property type="molecule type" value="Genomic_DNA"/>
</dbReference>
<dbReference type="Gene3D" id="1.20.1250.20">
    <property type="entry name" value="MFS general substrate transporter like domains"/>
    <property type="match status" value="1"/>
</dbReference>
<dbReference type="InterPro" id="IPR036259">
    <property type="entry name" value="MFS_trans_sf"/>
</dbReference>
<keyword evidence="2" id="KW-0472">Membrane</keyword>
<dbReference type="GO" id="GO:0016020">
    <property type="term" value="C:membrane"/>
    <property type="evidence" value="ECO:0007669"/>
    <property type="project" value="UniProtKB-SubCell"/>
</dbReference>
<dbReference type="InParanoid" id="A0A1Z5KDT6"/>
<evidence type="ECO:0000256" key="1">
    <source>
        <dbReference type="ARBA" id="ARBA00004141"/>
    </source>
</evidence>
<evidence type="ECO:0000313" key="4">
    <source>
        <dbReference type="EMBL" id="GAX24419.1"/>
    </source>
</evidence>
<feature type="transmembrane region" description="Helical" evidence="2">
    <location>
        <begin position="148"/>
        <end position="169"/>
    </location>
</feature>
<dbReference type="Pfam" id="PF07690">
    <property type="entry name" value="MFS_1"/>
    <property type="match status" value="1"/>
</dbReference>
<dbReference type="Proteomes" id="UP000198406">
    <property type="component" value="Unassembled WGS sequence"/>
</dbReference>
<dbReference type="GO" id="GO:0022857">
    <property type="term" value="F:transmembrane transporter activity"/>
    <property type="evidence" value="ECO:0007669"/>
    <property type="project" value="InterPro"/>
</dbReference>
<dbReference type="CDD" id="cd06174">
    <property type="entry name" value="MFS"/>
    <property type="match status" value="1"/>
</dbReference>
<protein>
    <recommendedName>
        <fullName evidence="3">Major facilitator superfamily (MFS) profile domain-containing protein</fullName>
    </recommendedName>
</protein>
<dbReference type="PANTHER" id="PTHR23539:SF1">
    <property type="entry name" value="MAJOR FACILITATOR SUPERFAMILY (MFS) PROFILE DOMAIN-CONTAINING PROTEIN"/>
    <property type="match status" value="1"/>
</dbReference>
<proteinExistence type="predicted"/>
<feature type="transmembrane region" description="Helical" evidence="2">
    <location>
        <begin position="417"/>
        <end position="436"/>
    </location>
</feature>
<dbReference type="SUPFAM" id="SSF103473">
    <property type="entry name" value="MFS general substrate transporter"/>
    <property type="match status" value="1"/>
</dbReference>
<comment type="caution">
    <text evidence="4">The sequence shown here is derived from an EMBL/GenBank/DDBJ whole genome shotgun (WGS) entry which is preliminary data.</text>
</comment>
<organism evidence="4 5">
    <name type="scientific">Fistulifera solaris</name>
    <name type="common">Oleaginous diatom</name>
    <dbReference type="NCBI Taxonomy" id="1519565"/>
    <lineage>
        <taxon>Eukaryota</taxon>
        <taxon>Sar</taxon>
        <taxon>Stramenopiles</taxon>
        <taxon>Ochrophyta</taxon>
        <taxon>Bacillariophyta</taxon>
        <taxon>Bacillariophyceae</taxon>
        <taxon>Bacillariophycidae</taxon>
        <taxon>Naviculales</taxon>
        <taxon>Naviculaceae</taxon>
        <taxon>Fistulifera</taxon>
    </lineage>
</organism>
<keyword evidence="2" id="KW-0812">Transmembrane</keyword>
<name>A0A1Z5KDT6_FISSO</name>
<gene>
    <name evidence="4" type="ORF">FisN_4Lh554</name>
</gene>
<sequence>MTFQNQSLSVLPVTVAFFLTSFCLGELGDGLSIFQGIYLVGLGWHESSVGVALGFMSFTCLIIQPWAGDWLDRTTIDRRLILVAVSLVTAVTACSVLLVPPGNKDHLLVFISKMIDGISAAFFEPCLAALTLACFGPNHFDSIMASNLLFAHLGAVVVAIVAGFVAYFVYPHVKYCFLVLCFAALASFFFIQFLPEGDHELGRGFAGKVALDTDNHLENTMNPEEWQEVKKARSSDGTNEAARYRDVLSDKRTVLLSLSGFFFHFANANVLLVLGELMGGDTSSGAPKRTSIPMIASAVVIAQSVMVGATYAADVLTQRGVGRKPLFMVGLLSLPIRCALILWLKDAGPFFLLATEILDGIGFGLICIIHPFLVADITFGSGRFNLVMGFTAATFGLGATLSNLLGQWSAQVMGYEASLLASLVISFFPLLIFSFMPETLGGRTPLNDFIHPPEKEIEAPYRSFT</sequence>